<evidence type="ECO:0000256" key="1">
    <source>
        <dbReference type="ARBA" id="ARBA00022801"/>
    </source>
</evidence>
<dbReference type="InterPro" id="IPR008928">
    <property type="entry name" value="6-hairpin_glycosidase_sf"/>
</dbReference>
<name>A0A644VCR3_9ZZZZ</name>
<dbReference type="Pfam" id="PF07470">
    <property type="entry name" value="Glyco_hydro_88"/>
    <property type="match status" value="1"/>
</dbReference>
<dbReference type="GO" id="GO:0005975">
    <property type="term" value="P:carbohydrate metabolic process"/>
    <property type="evidence" value="ECO:0007669"/>
    <property type="project" value="InterPro"/>
</dbReference>
<dbReference type="InterPro" id="IPR010905">
    <property type="entry name" value="Glyco_hydro_88"/>
</dbReference>
<proteinExistence type="predicted"/>
<dbReference type="InterPro" id="IPR012341">
    <property type="entry name" value="6hp_glycosidase-like_sf"/>
</dbReference>
<organism evidence="2">
    <name type="scientific">bioreactor metagenome</name>
    <dbReference type="NCBI Taxonomy" id="1076179"/>
    <lineage>
        <taxon>unclassified sequences</taxon>
        <taxon>metagenomes</taxon>
        <taxon>ecological metagenomes</taxon>
    </lineage>
</organism>
<sequence length="374" mass="43692">MFFITLCSIQQMKAQRYNIKQLDRDKIISVVDTVVKWQIEAYPRMNEQRFWKSVGDLSWENGVFLAALAEWSEYIQDDTLISWYEEIADRNKWQTCPNRYSIYFADDLIVSLMYRTLYEKRKNKKIIEPTLARLEYIVNNPSQGSLYMGEKGYKERWSWCDALYMAPPVFAAFASYSVNPNLIDFMNNEFWASYDHLFDQEEKLFYRDSNQFEKREKNGEKVFWGRGNAWVVAGLAQIIQELPDHYSPKAAYVNLFKTMMQRITPLQDEEGFWHASLLDPDSYPVPETSSTAFFSYCLWWGINNGILDKDEYISHAIKGWNAIVNAVQPDGMLGWVQPVGADPQQVTSNMTEVYGAGAMMKTAKQILLYLEKNN</sequence>
<accession>A0A644VCR3</accession>
<keyword evidence="1" id="KW-0378">Hydrolase</keyword>
<dbReference type="AlphaFoldDB" id="A0A644VCR3"/>
<dbReference type="InterPro" id="IPR052043">
    <property type="entry name" value="PolySaccharide_Degr_Enz"/>
</dbReference>
<dbReference type="Gene3D" id="1.50.10.10">
    <property type="match status" value="1"/>
</dbReference>
<comment type="caution">
    <text evidence="2">The sequence shown here is derived from an EMBL/GenBank/DDBJ whole genome shotgun (WGS) entry which is preliminary data.</text>
</comment>
<dbReference type="EMBL" id="VSSQ01000268">
    <property type="protein sequence ID" value="MPL88915.1"/>
    <property type="molecule type" value="Genomic_DNA"/>
</dbReference>
<dbReference type="GO" id="GO:0016787">
    <property type="term" value="F:hydrolase activity"/>
    <property type="evidence" value="ECO:0007669"/>
    <property type="project" value="UniProtKB-KW"/>
</dbReference>
<evidence type="ECO:0008006" key="3">
    <source>
        <dbReference type="Google" id="ProtNLM"/>
    </source>
</evidence>
<dbReference type="PANTHER" id="PTHR33886">
    <property type="entry name" value="UNSATURATED RHAMNOGALACTURONAN HYDROLASE (EUROFUNG)"/>
    <property type="match status" value="1"/>
</dbReference>
<dbReference type="PANTHER" id="PTHR33886:SF8">
    <property type="entry name" value="UNSATURATED RHAMNOGALACTURONAN HYDROLASE (EUROFUNG)"/>
    <property type="match status" value="1"/>
</dbReference>
<gene>
    <name evidence="2" type="ORF">SDC9_34944</name>
</gene>
<reference evidence="2" key="1">
    <citation type="submission" date="2019-08" db="EMBL/GenBank/DDBJ databases">
        <authorList>
            <person name="Kucharzyk K."/>
            <person name="Murdoch R.W."/>
            <person name="Higgins S."/>
            <person name="Loffler F."/>
        </authorList>
    </citation>
    <scope>NUCLEOTIDE SEQUENCE</scope>
</reference>
<protein>
    <recommendedName>
        <fullName evidence="3">Unsaturated rhamnogalacturonyl hydrolase</fullName>
    </recommendedName>
</protein>
<evidence type="ECO:0000313" key="2">
    <source>
        <dbReference type="EMBL" id="MPL88915.1"/>
    </source>
</evidence>
<dbReference type="SUPFAM" id="SSF48208">
    <property type="entry name" value="Six-hairpin glycosidases"/>
    <property type="match status" value="1"/>
</dbReference>